<dbReference type="Proteomes" id="UP001303889">
    <property type="component" value="Unassembled WGS sequence"/>
</dbReference>
<dbReference type="GO" id="GO:0016787">
    <property type="term" value="F:hydrolase activity"/>
    <property type="evidence" value="ECO:0007669"/>
    <property type="project" value="UniProtKB-KW"/>
</dbReference>
<evidence type="ECO:0000256" key="1">
    <source>
        <dbReference type="ARBA" id="ARBA00022801"/>
    </source>
</evidence>
<dbReference type="PANTHER" id="PTHR48081">
    <property type="entry name" value="AB HYDROLASE SUPERFAMILY PROTEIN C4A8.06C"/>
    <property type="match status" value="1"/>
</dbReference>
<dbReference type="AlphaFoldDB" id="A0AAN6MHN8"/>
<keyword evidence="4" id="KW-1185">Reference proteome</keyword>
<dbReference type="SUPFAM" id="SSF53474">
    <property type="entry name" value="alpha/beta-Hydrolases"/>
    <property type="match status" value="1"/>
</dbReference>
<comment type="caution">
    <text evidence="3">The sequence shown here is derived from an EMBL/GenBank/DDBJ whole genome shotgun (WGS) entry which is preliminary data.</text>
</comment>
<accession>A0AAN6MHN8</accession>
<reference evidence="3" key="2">
    <citation type="submission" date="2023-05" db="EMBL/GenBank/DDBJ databases">
        <authorList>
            <consortium name="Lawrence Berkeley National Laboratory"/>
            <person name="Steindorff A."/>
            <person name="Hensen N."/>
            <person name="Bonometti L."/>
            <person name="Westerberg I."/>
            <person name="Brannstrom I.O."/>
            <person name="Guillou S."/>
            <person name="Cros-Aarteil S."/>
            <person name="Calhoun S."/>
            <person name="Haridas S."/>
            <person name="Kuo A."/>
            <person name="Mondo S."/>
            <person name="Pangilinan J."/>
            <person name="Riley R."/>
            <person name="Labutti K."/>
            <person name="Andreopoulos B."/>
            <person name="Lipzen A."/>
            <person name="Chen C."/>
            <person name="Yanf M."/>
            <person name="Daum C."/>
            <person name="Ng V."/>
            <person name="Clum A."/>
            <person name="Ohm R."/>
            <person name="Martin F."/>
            <person name="Silar P."/>
            <person name="Natvig D."/>
            <person name="Lalanne C."/>
            <person name="Gautier V."/>
            <person name="Ament-Velasquez S.L."/>
            <person name="Kruys A."/>
            <person name="Hutchinson M.I."/>
            <person name="Powell A.J."/>
            <person name="Barry K."/>
            <person name="Miller A.N."/>
            <person name="Grigoriev I.V."/>
            <person name="Debuchy R."/>
            <person name="Gladieux P."/>
            <person name="Thoren M.H."/>
            <person name="Johannesson H."/>
        </authorList>
    </citation>
    <scope>NUCLEOTIDE SEQUENCE</scope>
    <source>
        <strain evidence="3">CBS 103.79</strain>
    </source>
</reference>
<evidence type="ECO:0000259" key="2">
    <source>
        <dbReference type="Pfam" id="PF07859"/>
    </source>
</evidence>
<feature type="domain" description="Alpha/beta hydrolase fold-3" evidence="2">
    <location>
        <begin position="111"/>
        <end position="329"/>
    </location>
</feature>
<dbReference type="InterPro" id="IPR029058">
    <property type="entry name" value="AB_hydrolase_fold"/>
</dbReference>
<protein>
    <submittedName>
        <fullName evidence="3">Alpha/Beta hydrolase protein</fullName>
    </submittedName>
</protein>
<evidence type="ECO:0000313" key="3">
    <source>
        <dbReference type="EMBL" id="KAK3900342.1"/>
    </source>
</evidence>
<dbReference type="InterPro" id="IPR050300">
    <property type="entry name" value="GDXG_lipolytic_enzyme"/>
</dbReference>
<sequence>MTASTPTLTAWDHAKFAGVMCQTLTTLLTSVLTAGFRGESGASSYKRHVIYQTFRTFTRTNTTKQAQAAAGTSIDAYNAFVTKNGLKAEVVDLANNTRGAWLGDKSADTIILWLHGGGYALPLGVGHLQLIHELMLAGRSKDRNVSCFFLEYDLAPEGVYPRQLTQAAAALQYLTTTAGIPPSRIILAGDSAGGNLSLGLLSHLLHPHPSIAPVSLATPLKGVVLVSPWVTFDQSAAAMKANAYKDLLDGLVLKRWSDAFMGEAAVDNYNTPLAAGGEWWKGLPVGEVLVLAGTDEVFVGDVGAFVGHLKVHNGNKMEVVVAKGEAHDMPVLDYLLGFAPGEQTQAFHKWVLERA</sequence>
<gene>
    <name evidence="3" type="ORF">C8A05DRAFT_36019</name>
</gene>
<dbReference type="EMBL" id="MU855680">
    <property type="protein sequence ID" value="KAK3900342.1"/>
    <property type="molecule type" value="Genomic_DNA"/>
</dbReference>
<name>A0AAN6MHN8_9PEZI</name>
<organism evidence="3 4">
    <name type="scientific">Staphylotrichum tortipilum</name>
    <dbReference type="NCBI Taxonomy" id="2831512"/>
    <lineage>
        <taxon>Eukaryota</taxon>
        <taxon>Fungi</taxon>
        <taxon>Dikarya</taxon>
        <taxon>Ascomycota</taxon>
        <taxon>Pezizomycotina</taxon>
        <taxon>Sordariomycetes</taxon>
        <taxon>Sordariomycetidae</taxon>
        <taxon>Sordariales</taxon>
        <taxon>Chaetomiaceae</taxon>
        <taxon>Staphylotrichum</taxon>
    </lineage>
</organism>
<evidence type="ECO:0000313" key="4">
    <source>
        <dbReference type="Proteomes" id="UP001303889"/>
    </source>
</evidence>
<keyword evidence="1 3" id="KW-0378">Hydrolase</keyword>
<reference evidence="3" key="1">
    <citation type="journal article" date="2023" name="Mol. Phylogenet. Evol.">
        <title>Genome-scale phylogeny and comparative genomics of the fungal order Sordariales.</title>
        <authorList>
            <person name="Hensen N."/>
            <person name="Bonometti L."/>
            <person name="Westerberg I."/>
            <person name="Brannstrom I.O."/>
            <person name="Guillou S."/>
            <person name="Cros-Aarteil S."/>
            <person name="Calhoun S."/>
            <person name="Haridas S."/>
            <person name="Kuo A."/>
            <person name="Mondo S."/>
            <person name="Pangilinan J."/>
            <person name="Riley R."/>
            <person name="LaButti K."/>
            <person name="Andreopoulos B."/>
            <person name="Lipzen A."/>
            <person name="Chen C."/>
            <person name="Yan M."/>
            <person name="Daum C."/>
            <person name="Ng V."/>
            <person name="Clum A."/>
            <person name="Steindorff A."/>
            <person name="Ohm R.A."/>
            <person name="Martin F."/>
            <person name="Silar P."/>
            <person name="Natvig D.O."/>
            <person name="Lalanne C."/>
            <person name="Gautier V."/>
            <person name="Ament-Velasquez S.L."/>
            <person name="Kruys A."/>
            <person name="Hutchinson M.I."/>
            <person name="Powell A.J."/>
            <person name="Barry K."/>
            <person name="Miller A.N."/>
            <person name="Grigoriev I.V."/>
            <person name="Debuchy R."/>
            <person name="Gladieux P."/>
            <person name="Hiltunen Thoren M."/>
            <person name="Johannesson H."/>
        </authorList>
    </citation>
    <scope>NUCLEOTIDE SEQUENCE</scope>
    <source>
        <strain evidence="3">CBS 103.79</strain>
    </source>
</reference>
<dbReference type="PANTHER" id="PTHR48081:SF31">
    <property type="entry name" value="STERYL ACETYL HYDROLASE MUG81-RELATED"/>
    <property type="match status" value="1"/>
</dbReference>
<proteinExistence type="predicted"/>
<dbReference type="InterPro" id="IPR013094">
    <property type="entry name" value="AB_hydrolase_3"/>
</dbReference>
<dbReference type="Pfam" id="PF07859">
    <property type="entry name" value="Abhydrolase_3"/>
    <property type="match status" value="1"/>
</dbReference>
<dbReference type="Gene3D" id="3.40.50.1820">
    <property type="entry name" value="alpha/beta hydrolase"/>
    <property type="match status" value="1"/>
</dbReference>